<dbReference type="AlphaFoldDB" id="A0A2W5U9R5"/>
<dbReference type="EMBL" id="QFQS01000015">
    <property type="protein sequence ID" value="PZQ94670.1"/>
    <property type="molecule type" value="Genomic_DNA"/>
</dbReference>
<reference evidence="1 2" key="1">
    <citation type="submission" date="2017-08" db="EMBL/GenBank/DDBJ databases">
        <title>Infants hospitalized years apart are colonized by the same room-sourced microbial strains.</title>
        <authorList>
            <person name="Brooks B."/>
            <person name="Olm M.R."/>
            <person name="Firek B.A."/>
            <person name="Baker R."/>
            <person name="Thomas B.C."/>
            <person name="Morowitz M.J."/>
            <person name="Banfield J.F."/>
        </authorList>
    </citation>
    <scope>NUCLEOTIDE SEQUENCE [LARGE SCALE GENOMIC DNA]</scope>
    <source>
        <strain evidence="1">S2_003_000_R2_11</strain>
    </source>
</reference>
<sequence length="160" mass="17900">MTLVLLEEPNATRPEPRSLHPIAALIERAAIDEHDRDIATSGLCGTFALALLQVLEASAIRAEPVVAFIGKPSSSWRHIKWRHALVSADGRLFDVDGEVEEAHVLENYCWGRATEACGFRRLPMKEFRTLITETRNAFDRRWLAFWLETLSKAAGGPHGL</sequence>
<gene>
    <name evidence="1" type="ORF">DI533_21705</name>
</gene>
<proteinExistence type="predicted"/>
<organism evidence="1 2">
    <name type="scientific">Cereibacter sphaeroides</name>
    <name type="common">Rhodobacter sphaeroides</name>
    <dbReference type="NCBI Taxonomy" id="1063"/>
    <lineage>
        <taxon>Bacteria</taxon>
        <taxon>Pseudomonadati</taxon>
        <taxon>Pseudomonadota</taxon>
        <taxon>Alphaproteobacteria</taxon>
        <taxon>Rhodobacterales</taxon>
        <taxon>Paracoccaceae</taxon>
        <taxon>Cereibacter</taxon>
    </lineage>
</organism>
<comment type="caution">
    <text evidence="1">The sequence shown here is derived from an EMBL/GenBank/DDBJ whole genome shotgun (WGS) entry which is preliminary data.</text>
</comment>
<accession>A0A2W5U9R5</accession>
<evidence type="ECO:0000313" key="2">
    <source>
        <dbReference type="Proteomes" id="UP000248975"/>
    </source>
</evidence>
<evidence type="ECO:0000313" key="1">
    <source>
        <dbReference type="EMBL" id="PZQ94670.1"/>
    </source>
</evidence>
<protein>
    <submittedName>
        <fullName evidence="1">Uncharacterized protein</fullName>
    </submittedName>
</protein>
<name>A0A2W5U9R5_CERSP</name>
<dbReference type="Proteomes" id="UP000248975">
    <property type="component" value="Unassembled WGS sequence"/>
</dbReference>